<dbReference type="SUPFAM" id="SSF140383">
    <property type="entry name" value="BSD domain-like"/>
    <property type="match status" value="1"/>
</dbReference>
<gene>
    <name evidence="9" type="ORF">RDB_LOCUS9533</name>
</gene>
<dbReference type="Proteomes" id="UP000663850">
    <property type="component" value="Unassembled WGS sequence"/>
</dbReference>
<dbReference type="InterPro" id="IPR011993">
    <property type="entry name" value="PH-like_dom_sf"/>
</dbReference>
<dbReference type="SMART" id="SM00751">
    <property type="entry name" value="BSD"/>
    <property type="match status" value="1"/>
</dbReference>
<dbReference type="GO" id="GO:0000439">
    <property type="term" value="C:transcription factor TFIIH core complex"/>
    <property type="evidence" value="ECO:0007669"/>
    <property type="project" value="InterPro"/>
</dbReference>
<dbReference type="GO" id="GO:0006351">
    <property type="term" value="P:DNA-templated transcription"/>
    <property type="evidence" value="ECO:0007669"/>
    <property type="project" value="InterPro"/>
</dbReference>
<proteinExistence type="inferred from homology"/>
<accession>A0A8H2X8X1</accession>
<dbReference type="AlphaFoldDB" id="A0A8H2X8X1"/>
<name>A0A8H2X8X1_9AGAM</name>
<keyword evidence="4" id="KW-0805">Transcription regulation</keyword>
<dbReference type="EMBL" id="CAJMWZ010000525">
    <property type="protein sequence ID" value="CAE6420849.1"/>
    <property type="molecule type" value="Genomic_DNA"/>
</dbReference>
<dbReference type="GO" id="GO:0006289">
    <property type="term" value="P:nucleotide-excision repair"/>
    <property type="evidence" value="ECO:0007669"/>
    <property type="project" value="InterPro"/>
</dbReference>
<reference evidence="9" key="1">
    <citation type="submission" date="2021-01" db="EMBL/GenBank/DDBJ databases">
        <authorList>
            <person name="Kaushik A."/>
        </authorList>
    </citation>
    <scope>NUCLEOTIDE SEQUENCE</scope>
    <source>
        <strain evidence="9">Type strain: AG8-Rh-89/</strain>
    </source>
</reference>
<dbReference type="Gene3D" id="6.10.140.1200">
    <property type="match status" value="1"/>
</dbReference>
<dbReference type="InterPro" id="IPR035925">
    <property type="entry name" value="BSD_dom_sf"/>
</dbReference>
<keyword evidence="3" id="KW-0677">Repeat</keyword>
<dbReference type="InterPro" id="IPR027079">
    <property type="entry name" value="Tfb1/GTF2H1"/>
</dbReference>
<keyword evidence="5" id="KW-0804">Transcription</keyword>
<evidence type="ECO:0000256" key="3">
    <source>
        <dbReference type="ARBA" id="ARBA00022737"/>
    </source>
</evidence>
<comment type="subcellular location">
    <subcellularLocation>
        <location evidence="1">Nucleus</location>
    </subcellularLocation>
</comment>
<evidence type="ECO:0000256" key="5">
    <source>
        <dbReference type="ARBA" id="ARBA00023163"/>
    </source>
</evidence>
<evidence type="ECO:0000256" key="2">
    <source>
        <dbReference type="ARBA" id="ARBA00009448"/>
    </source>
</evidence>
<dbReference type="SUPFAM" id="SSF50729">
    <property type="entry name" value="PH domain-like"/>
    <property type="match status" value="1"/>
</dbReference>
<feature type="domain" description="BSD" evidence="8">
    <location>
        <begin position="203"/>
        <end position="255"/>
    </location>
</feature>
<protein>
    <recommendedName>
        <fullName evidence="8">BSD domain-containing protein</fullName>
    </recommendedName>
</protein>
<dbReference type="Gene3D" id="2.30.29.30">
    <property type="entry name" value="Pleckstrin-homology domain (PH domain)/Phosphotyrosine-binding domain (PTB)"/>
    <property type="match status" value="1"/>
</dbReference>
<organism evidence="9 10">
    <name type="scientific">Rhizoctonia solani</name>
    <dbReference type="NCBI Taxonomy" id="456999"/>
    <lineage>
        <taxon>Eukaryota</taxon>
        <taxon>Fungi</taxon>
        <taxon>Dikarya</taxon>
        <taxon>Basidiomycota</taxon>
        <taxon>Agaricomycotina</taxon>
        <taxon>Agaricomycetes</taxon>
        <taxon>Cantharellales</taxon>
        <taxon>Ceratobasidiaceae</taxon>
        <taxon>Rhizoctonia</taxon>
    </lineage>
</organism>
<comment type="similarity">
    <text evidence="2">Belongs to the TFB1 family.</text>
</comment>
<dbReference type="CDD" id="cd13229">
    <property type="entry name" value="PH_TFIIH"/>
    <property type="match status" value="1"/>
</dbReference>
<dbReference type="InterPro" id="IPR013876">
    <property type="entry name" value="TFIIH_BTF_p62_N"/>
</dbReference>
<evidence type="ECO:0000313" key="9">
    <source>
        <dbReference type="EMBL" id="CAE6420849.1"/>
    </source>
</evidence>
<evidence type="ECO:0000256" key="4">
    <source>
        <dbReference type="ARBA" id="ARBA00023015"/>
    </source>
</evidence>
<dbReference type="Pfam" id="PF08567">
    <property type="entry name" value="PH_TFIIH"/>
    <property type="match status" value="1"/>
</dbReference>
<dbReference type="PROSITE" id="PS50858">
    <property type="entry name" value="BSD"/>
    <property type="match status" value="1"/>
</dbReference>
<evidence type="ECO:0000256" key="7">
    <source>
        <dbReference type="SAM" id="MobiDB-lite"/>
    </source>
</evidence>
<keyword evidence="6" id="KW-0539">Nucleus</keyword>
<feature type="region of interest" description="Disordered" evidence="7">
    <location>
        <begin position="383"/>
        <end position="411"/>
    </location>
</feature>
<dbReference type="InterPro" id="IPR005607">
    <property type="entry name" value="BSD_dom"/>
</dbReference>
<evidence type="ECO:0000256" key="1">
    <source>
        <dbReference type="ARBA" id="ARBA00004123"/>
    </source>
</evidence>
<comment type="caution">
    <text evidence="9">The sequence shown here is derived from an EMBL/GenBank/DDBJ whole genome shotgun (WGS) entry which is preliminary data.</text>
</comment>
<dbReference type="Pfam" id="PF03909">
    <property type="entry name" value="BSD"/>
    <property type="match status" value="1"/>
</dbReference>
<evidence type="ECO:0000256" key="6">
    <source>
        <dbReference type="ARBA" id="ARBA00023242"/>
    </source>
</evidence>
<evidence type="ECO:0000259" key="8">
    <source>
        <dbReference type="PROSITE" id="PS50858"/>
    </source>
</evidence>
<sequence>MSVVRARAKASFQKKPGHLVLTQRSLSWTEDKQKEPRLNLPNTSLQKMFFSKPGSAATSMKVMDGPDPKLNAYTFVFTSSKAVAEGNNFKEMITNILTQNIAQQQAQAAREQAATTDTQAAAPVNITPRADRPLSVNDLRKSVLLKRLDLSALHRELVMTGSLSEAEFWAGREHLLSAEESIERQRKGRPTQMLELRGAGTNEKGDIKITITPERAQQIFIEYPVVKRAYDENVPDPLSPVEFWTRYLSSKLFDRNQASSRSAAAQHTIKDDLIFDKYLQKEDDGDEPLHQRPPASSLLIDLNATSEDHGETGNSKDFTMKAGGLRSTLPLIRKFNEHSTNVLDAGLQPSKRQRTENTDELYYSQLDMEDLRGPTNDAGIELGLQGNSQRHDSGNSENGAVNERQSEPVDTRALSGTLRSWHNQLSKVRKKPVEDAFTSLSQNVTERINVKSRKDNLPEDLLQAMASLQTATSEFLRQFWSALYEEKESGGDRLDKMTSYLSSTHSKIAPMMTAARNQGHDPQVVRDFAPGKKPVEDAFTSLSQNVTDRVNVKSRKNNLPEDLVQAMANLQTATSEFLRQFWSALYEEKESGGDRLDKMASYLSSTHSKIAPMMTAARNQGHDPQVVRDAFMPTLEAVNKALAIYRARASA</sequence>
<evidence type="ECO:0000313" key="10">
    <source>
        <dbReference type="Proteomes" id="UP000663850"/>
    </source>
</evidence>
<dbReference type="PANTHER" id="PTHR12856">
    <property type="entry name" value="TRANSCRIPTION INITIATION FACTOR IIH-RELATED"/>
    <property type="match status" value="1"/>
</dbReference>